<evidence type="ECO:0000259" key="7">
    <source>
        <dbReference type="Pfam" id="PF07715"/>
    </source>
</evidence>
<evidence type="ECO:0000256" key="5">
    <source>
        <dbReference type="SAM" id="MobiDB-lite"/>
    </source>
</evidence>
<dbReference type="GO" id="GO:0016740">
    <property type="term" value="F:transferase activity"/>
    <property type="evidence" value="ECO:0007669"/>
    <property type="project" value="UniProtKB-KW"/>
</dbReference>
<dbReference type="Pfam" id="PF07715">
    <property type="entry name" value="Plug"/>
    <property type="match status" value="1"/>
</dbReference>
<dbReference type="Gene3D" id="2.40.170.20">
    <property type="entry name" value="TonB-dependent receptor, beta-barrel domain"/>
    <property type="match status" value="1"/>
</dbReference>
<accession>A0ABQ1G7C0</accession>
<keyword evidence="4" id="KW-0798">TonB box</keyword>
<dbReference type="SUPFAM" id="SSF56935">
    <property type="entry name" value="Porins"/>
    <property type="match status" value="1"/>
</dbReference>
<dbReference type="PANTHER" id="PTHR40980">
    <property type="entry name" value="PLUG DOMAIN-CONTAINING PROTEIN"/>
    <property type="match status" value="1"/>
</dbReference>
<feature type="domain" description="TonB-dependent receptor-like beta-barrel" evidence="6">
    <location>
        <begin position="444"/>
        <end position="957"/>
    </location>
</feature>
<keyword evidence="3" id="KW-0998">Cell outer membrane</keyword>
<sequence>MIGKVQASEMHGVERPVRYKAMSSARLAVAVAMGLAFTYGSVSVHAQDAAPASGTGSASAQTGAVNTKTKTGTEAKKQEQAKALAAVTVTGIRASLETAQQLKQNADQIVDSVTAVDINALPDRSVTETLQRISGVTIDRFVSPNDADHPAGEGSGVMIRGLTQVSSQLNGRDTFSANSGRGLSFEDIPAELMAGVDVYKNPNAEIIEGGIGGTVNLRTRMPFDAPGQQIGFSTGVNEGDISKKSKPSASFLYSNRWKTESLGEFGALIDLSYSELSQQTDGIQLEPFTRRTDAAATAGSGLSTVYVPGGADWRTLDFNRRRMGIAGALQWRPTNNLEFYSQLVRSSYDMSWLEHGAIFADSNFDITPASGTDFNYNGQGIFQSGYLNSDTWRGNYPASQNGVAFNGDTRYQVQSTTTTDWSNGFKYNINDHMVLSGDLQLVKSYSNETDFTVFSQTYLPGVFLSTNGSHGLPMVTINPSTYVDNAANYFWSAAMDHKENENGMERAARLDLEYDFEDSKWLQYMKFGVRATSRSEDNVSTGYNWGPITQPWATIDTPSGLATMNSSLPNYASLYSFSGFYRGQVTVPSLYFPISSLATNYSQAYSILKSIEASGGWKPVQITPGDLNNQGEKTQAAYGILYFGNDDALGIPVDGNIGVRLVRTSERTNGEGQYPNLSGNDLPPALMAEYTGQYFGLSGSGHYQNVLPSFNLRFKLTDDLQWRLAASKGMTRPDFTQMQPFLLLGATLNTDKTAVTQWNGTAGNPDLKPMIAKQYDTALEWYFSPTGELYTTAFFKDIGNYIAQETYTETYNNQQWSVTRPYNIGTGMVRGAEVGYNQFFDFLPGALKGLGAQANYTYVHSEGGINTATSPYGGAVVTGFPLPMVGLSRNSFNVAGIYQLGNWQARLAYSWRSRYLLSTSDANTHLPMWSDSYGQLDASVFYTINKNVQVGLTMNNLTNSTVKTIMGPTSYGNGIVDYNLYPRGWFTTDRRYELLMRVTL</sequence>
<dbReference type="Pfam" id="PF00593">
    <property type="entry name" value="TonB_dep_Rec_b-barrel"/>
    <property type="match status" value="1"/>
</dbReference>
<reference evidence="9" key="1">
    <citation type="journal article" date="2019" name="Int. J. Syst. Evol. Microbiol.">
        <title>The Global Catalogue of Microorganisms (GCM) 10K type strain sequencing project: providing services to taxonomists for standard genome sequencing and annotation.</title>
        <authorList>
            <consortium name="The Broad Institute Genomics Platform"/>
            <consortium name="The Broad Institute Genome Sequencing Center for Infectious Disease"/>
            <person name="Wu L."/>
            <person name="Ma J."/>
        </authorList>
    </citation>
    <scope>NUCLEOTIDE SEQUENCE [LARGE SCALE GENOMIC DNA]</scope>
    <source>
        <strain evidence="9">CGMCC 1.15439</strain>
    </source>
</reference>
<dbReference type="NCBIfam" id="TIGR01782">
    <property type="entry name" value="TonB-Xanth-Caul"/>
    <property type="match status" value="1"/>
</dbReference>
<evidence type="ECO:0000313" key="8">
    <source>
        <dbReference type="EMBL" id="GGA38197.1"/>
    </source>
</evidence>
<evidence type="ECO:0000313" key="9">
    <source>
        <dbReference type="Proteomes" id="UP000620046"/>
    </source>
</evidence>
<comment type="caution">
    <text evidence="8">The sequence shown here is derived from an EMBL/GenBank/DDBJ whole genome shotgun (WGS) entry which is preliminary data.</text>
</comment>
<dbReference type="InterPro" id="IPR000531">
    <property type="entry name" value="Beta-barrel_TonB"/>
</dbReference>
<keyword evidence="8" id="KW-0675">Receptor</keyword>
<proteinExistence type="inferred from homology"/>
<evidence type="ECO:0000256" key="1">
    <source>
        <dbReference type="ARBA" id="ARBA00004442"/>
    </source>
</evidence>
<evidence type="ECO:0000259" key="6">
    <source>
        <dbReference type="Pfam" id="PF00593"/>
    </source>
</evidence>
<keyword evidence="9" id="KW-1185">Reference proteome</keyword>
<name>A0ABQ1G7C0_9GAMM</name>
<dbReference type="InterPro" id="IPR036942">
    <property type="entry name" value="Beta-barrel_TonB_sf"/>
</dbReference>
<dbReference type="Gene3D" id="2.170.130.10">
    <property type="entry name" value="TonB-dependent receptor, plug domain"/>
    <property type="match status" value="1"/>
</dbReference>
<dbReference type="InterPro" id="IPR037066">
    <property type="entry name" value="Plug_dom_sf"/>
</dbReference>
<feature type="region of interest" description="Disordered" evidence="5">
    <location>
        <begin position="49"/>
        <end position="79"/>
    </location>
</feature>
<keyword evidence="8" id="KW-0808">Transferase</keyword>
<keyword evidence="2 4" id="KW-0472">Membrane</keyword>
<feature type="compositionally biased region" description="Low complexity" evidence="5">
    <location>
        <begin position="49"/>
        <end position="64"/>
    </location>
</feature>
<dbReference type="EMBL" id="BMJA01000002">
    <property type="protein sequence ID" value="GGA38197.1"/>
    <property type="molecule type" value="Genomic_DNA"/>
</dbReference>
<dbReference type="InterPro" id="IPR010104">
    <property type="entry name" value="TonB_rcpt_bac"/>
</dbReference>
<dbReference type="PANTHER" id="PTHR40980:SF3">
    <property type="entry name" value="TONB-DEPENDENT RECEPTOR-LIKE BETA-BARREL DOMAIN-CONTAINING PROTEIN"/>
    <property type="match status" value="1"/>
</dbReference>
<organism evidence="8 9">
    <name type="scientific">Dyella nitratireducens</name>
    <dbReference type="NCBI Taxonomy" id="1849580"/>
    <lineage>
        <taxon>Bacteria</taxon>
        <taxon>Pseudomonadati</taxon>
        <taxon>Pseudomonadota</taxon>
        <taxon>Gammaproteobacteria</taxon>
        <taxon>Lysobacterales</taxon>
        <taxon>Rhodanobacteraceae</taxon>
        <taxon>Dyella</taxon>
    </lineage>
</organism>
<gene>
    <name evidence="8" type="primary">fhuA</name>
    <name evidence="8" type="ORF">GCM10010981_29170</name>
</gene>
<protein>
    <submittedName>
        <fullName evidence="8">TonB-dependent receptor</fullName>
    </submittedName>
</protein>
<evidence type="ECO:0000256" key="4">
    <source>
        <dbReference type="RuleBase" id="RU003357"/>
    </source>
</evidence>
<feature type="domain" description="TonB-dependent receptor plug" evidence="7">
    <location>
        <begin position="103"/>
        <end position="214"/>
    </location>
</feature>
<comment type="similarity">
    <text evidence="4">Belongs to the TonB-dependent receptor family.</text>
</comment>
<dbReference type="Proteomes" id="UP000620046">
    <property type="component" value="Unassembled WGS sequence"/>
</dbReference>
<evidence type="ECO:0000256" key="2">
    <source>
        <dbReference type="ARBA" id="ARBA00023136"/>
    </source>
</evidence>
<comment type="subcellular location">
    <subcellularLocation>
        <location evidence="1 4">Cell outer membrane</location>
    </subcellularLocation>
</comment>
<evidence type="ECO:0000256" key="3">
    <source>
        <dbReference type="ARBA" id="ARBA00023237"/>
    </source>
</evidence>
<dbReference type="InterPro" id="IPR012910">
    <property type="entry name" value="Plug_dom"/>
</dbReference>